<gene>
    <name evidence="5" type="ORF">GCM10017579_24440</name>
</gene>
<dbReference type="RefSeq" id="WP_189118697.1">
    <property type="nucleotide sequence ID" value="NZ_BMRK01000008.1"/>
</dbReference>
<keyword evidence="6" id="KW-1185">Reference proteome</keyword>
<dbReference type="Gene3D" id="1.10.10.60">
    <property type="entry name" value="Homeodomain-like"/>
    <property type="match status" value="1"/>
</dbReference>
<dbReference type="PANTHER" id="PTHR46796:SF6">
    <property type="entry name" value="ARAC SUBFAMILY"/>
    <property type="match status" value="1"/>
</dbReference>
<reference evidence="5" key="1">
    <citation type="journal article" date="2014" name="Int. J. Syst. Evol. Microbiol.">
        <title>Complete genome of a new Firmicutes species belonging to the dominant human colonic microbiota ('Ruminococcus bicirculans') reveals two chromosomes and a selective capacity to utilize plant glucans.</title>
        <authorList>
            <consortium name="NISC Comparative Sequencing Program"/>
            <person name="Wegmann U."/>
            <person name="Louis P."/>
            <person name="Goesmann A."/>
            <person name="Henrissat B."/>
            <person name="Duncan S.H."/>
            <person name="Flint H.J."/>
        </authorList>
    </citation>
    <scope>NUCLEOTIDE SEQUENCE</scope>
    <source>
        <strain evidence="5">VKM Ac-1246</strain>
    </source>
</reference>
<evidence type="ECO:0000313" key="5">
    <source>
        <dbReference type="EMBL" id="GLJ68408.1"/>
    </source>
</evidence>
<sequence length="312" mass="33643">MSAVVEVDSADAWEAVVSSCFVPLACNDIEPGFTGRMEHTRLDEGISVALATSSGHSSTRTARLARGAARDDLHLSLQRSSTGTVSSGSRTVAVRPGSVSVYRVDAPYLVDYSAPHQQQMLVQVSRSSMRLPSRMLDAAADRVALPRMQDSPAARVLFSYATARPDAEGPAEMATVVRDLAAVMIHSAFTSAPVTPHTTAGLRHTVRLHLRDQARDRELTMDDVAGRHGVSRRRLYQAFENSGASPAAYLRSVRLGLAVEMLSAERPPPGGITAIAYACGFNDPLTFSRAFRRAHGVTPREWRAGERPHPGS</sequence>
<dbReference type="InterPro" id="IPR020449">
    <property type="entry name" value="Tscrpt_reg_AraC-type_HTH"/>
</dbReference>
<dbReference type="Proteomes" id="UP001142292">
    <property type="component" value="Unassembled WGS sequence"/>
</dbReference>
<dbReference type="PRINTS" id="PR00032">
    <property type="entry name" value="HTHARAC"/>
</dbReference>
<dbReference type="PROSITE" id="PS00041">
    <property type="entry name" value="HTH_ARAC_FAMILY_1"/>
    <property type="match status" value="1"/>
</dbReference>
<evidence type="ECO:0000256" key="2">
    <source>
        <dbReference type="ARBA" id="ARBA00023125"/>
    </source>
</evidence>
<proteinExistence type="predicted"/>
<comment type="caution">
    <text evidence="5">The sequence shown here is derived from an EMBL/GenBank/DDBJ whole genome shotgun (WGS) entry which is preliminary data.</text>
</comment>
<keyword evidence="3" id="KW-0804">Transcription</keyword>
<dbReference type="PANTHER" id="PTHR46796">
    <property type="entry name" value="HTH-TYPE TRANSCRIPTIONAL ACTIVATOR RHAS-RELATED"/>
    <property type="match status" value="1"/>
</dbReference>
<evidence type="ECO:0000256" key="3">
    <source>
        <dbReference type="ARBA" id="ARBA00023163"/>
    </source>
</evidence>
<dbReference type="InterPro" id="IPR050204">
    <property type="entry name" value="AraC_XylS_family_regulators"/>
</dbReference>
<dbReference type="SUPFAM" id="SSF46689">
    <property type="entry name" value="Homeodomain-like"/>
    <property type="match status" value="1"/>
</dbReference>
<keyword evidence="1" id="KW-0805">Transcription regulation</keyword>
<dbReference type="Pfam" id="PF12833">
    <property type="entry name" value="HTH_18"/>
    <property type="match status" value="1"/>
</dbReference>
<name>A0ABQ5SXW0_9ACTN</name>
<feature type="domain" description="HTH araC/xylS-type" evidence="4">
    <location>
        <begin position="204"/>
        <end position="305"/>
    </location>
</feature>
<dbReference type="EMBL" id="BSEL01000005">
    <property type="protein sequence ID" value="GLJ68408.1"/>
    <property type="molecule type" value="Genomic_DNA"/>
</dbReference>
<dbReference type="SMART" id="SM00342">
    <property type="entry name" value="HTH_ARAC"/>
    <property type="match status" value="1"/>
</dbReference>
<organism evidence="5 6">
    <name type="scientific">Nocardioides luteus</name>
    <dbReference type="NCBI Taxonomy" id="1844"/>
    <lineage>
        <taxon>Bacteria</taxon>
        <taxon>Bacillati</taxon>
        <taxon>Actinomycetota</taxon>
        <taxon>Actinomycetes</taxon>
        <taxon>Propionibacteriales</taxon>
        <taxon>Nocardioidaceae</taxon>
        <taxon>Nocardioides</taxon>
    </lineage>
</organism>
<evidence type="ECO:0000259" key="4">
    <source>
        <dbReference type="PROSITE" id="PS01124"/>
    </source>
</evidence>
<keyword evidence="2" id="KW-0238">DNA-binding</keyword>
<dbReference type="Pfam" id="PF14525">
    <property type="entry name" value="AraC_binding_2"/>
    <property type="match status" value="1"/>
</dbReference>
<evidence type="ECO:0000256" key="1">
    <source>
        <dbReference type="ARBA" id="ARBA00023015"/>
    </source>
</evidence>
<dbReference type="PROSITE" id="PS01124">
    <property type="entry name" value="HTH_ARAC_FAMILY_2"/>
    <property type="match status" value="1"/>
</dbReference>
<accession>A0ABQ5SXW0</accession>
<evidence type="ECO:0000313" key="6">
    <source>
        <dbReference type="Proteomes" id="UP001142292"/>
    </source>
</evidence>
<reference evidence="5" key="2">
    <citation type="submission" date="2023-01" db="EMBL/GenBank/DDBJ databases">
        <authorList>
            <person name="Sun Q."/>
            <person name="Evtushenko L."/>
        </authorList>
    </citation>
    <scope>NUCLEOTIDE SEQUENCE</scope>
    <source>
        <strain evidence="5">VKM Ac-1246</strain>
    </source>
</reference>
<dbReference type="InterPro" id="IPR018062">
    <property type="entry name" value="HTH_AraC-typ_CS"/>
</dbReference>
<dbReference type="InterPro" id="IPR009057">
    <property type="entry name" value="Homeodomain-like_sf"/>
</dbReference>
<dbReference type="InterPro" id="IPR018060">
    <property type="entry name" value="HTH_AraC"/>
</dbReference>
<dbReference type="InterPro" id="IPR035418">
    <property type="entry name" value="AraC-bd_2"/>
</dbReference>
<protein>
    <recommendedName>
        <fullName evidence="4">HTH araC/xylS-type domain-containing protein</fullName>
    </recommendedName>
</protein>